<dbReference type="OrthoDB" id="115989at2"/>
<evidence type="ECO:0000313" key="2">
    <source>
        <dbReference type="EMBL" id="EAY24153.1"/>
    </source>
</evidence>
<proteinExistence type="predicted"/>
<evidence type="ECO:0000313" key="3">
    <source>
        <dbReference type="Proteomes" id="UP000004095"/>
    </source>
</evidence>
<dbReference type="EMBL" id="AAWS01000080">
    <property type="protein sequence ID" value="EAY24153.1"/>
    <property type="molecule type" value="Genomic_DNA"/>
</dbReference>
<reference evidence="2 3" key="1">
    <citation type="submission" date="2007-01" db="EMBL/GenBank/DDBJ databases">
        <authorList>
            <person name="Haygood M."/>
            <person name="Podell S."/>
            <person name="Anderson C."/>
            <person name="Hopkinson B."/>
            <person name="Roe K."/>
            <person name="Barbeau K."/>
            <person name="Gaasterland T."/>
            <person name="Ferriera S."/>
            <person name="Johnson J."/>
            <person name="Kravitz S."/>
            <person name="Beeson K."/>
            <person name="Sutton G."/>
            <person name="Rogers Y.-H."/>
            <person name="Friedman R."/>
            <person name="Frazier M."/>
            <person name="Venter J.C."/>
        </authorList>
    </citation>
    <scope>NUCLEOTIDE SEQUENCE [LARGE SCALE GENOMIC DNA]</scope>
    <source>
        <strain evidence="2 3">ATCC 23134</strain>
    </source>
</reference>
<dbReference type="AlphaFoldDB" id="A1ZZP5"/>
<gene>
    <name evidence="2" type="ORF">M23134_00968</name>
</gene>
<sequence length="180" mass="20433">MGKMFEQIQEAHMDFIAQQKMFFVATAGDDTSVNLSPKGMDSFKVVDTQKVVWLNLTGSGNETAAHLLENNRMTIMFCAFEGNPLILRLYGTAKALYKGDEKWNNYIKIFGNPMGARQIFEVAIQRVQTSCGFGVPLYQYDQQRTLLPQWAEKKGPDGINEYWEKKNMQTIDGKPTGMKT</sequence>
<comment type="caution">
    <text evidence="2">The sequence shown here is derived from an EMBL/GenBank/DDBJ whole genome shotgun (WGS) entry which is preliminary data.</text>
</comment>
<dbReference type="PANTHER" id="PTHR39336">
    <property type="entry name" value="PYRIDOXAMINE PHOSPHATE OXIDASE FAMILY PROTEIN (AFU_ORTHOLOGUE AFUA_6G11440)"/>
    <property type="match status" value="1"/>
</dbReference>
<dbReference type="PANTHER" id="PTHR39336:SF1">
    <property type="entry name" value="PYRIDOXAMINE PHOSPHATE OXIDASE FAMILY PROTEIN (AFU_ORTHOLOGUE AFUA_6G11440)"/>
    <property type="match status" value="1"/>
</dbReference>
<evidence type="ECO:0000259" key="1">
    <source>
        <dbReference type="Pfam" id="PF01243"/>
    </source>
</evidence>
<dbReference type="InterPro" id="IPR012349">
    <property type="entry name" value="Split_barrel_FMN-bd"/>
</dbReference>
<dbReference type="Gene3D" id="2.30.110.10">
    <property type="entry name" value="Electron Transport, Fmn-binding Protein, Chain A"/>
    <property type="match status" value="1"/>
</dbReference>
<feature type="domain" description="Pyridoxamine 5'-phosphate oxidase N-terminal" evidence="1">
    <location>
        <begin position="8"/>
        <end position="131"/>
    </location>
</feature>
<accession>A1ZZP5</accession>
<dbReference type="RefSeq" id="WP_002705412.1">
    <property type="nucleotide sequence ID" value="NZ_AAWS01000080.1"/>
</dbReference>
<dbReference type="Pfam" id="PF01243">
    <property type="entry name" value="PNPOx_N"/>
    <property type="match status" value="1"/>
</dbReference>
<organism evidence="2 3">
    <name type="scientific">Microscilla marina ATCC 23134</name>
    <dbReference type="NCBI Taxonomy" id="313606"/>
    <lineage>
        <taxon>Bacteria</taxon>
        <taxon>Pseudomonadati</taxon>
        <taxon>Bacteroidota</taxon>
        <taxon>Cytophagia</taxon>
        <taxon>Cytophagales</taxon>
        <taxon>Microscillaceae</taxon>
        <taxon>Microscilla</taxon>
    </lineage>
</organism>
<name>A1ZZP5_MICM2</name>
<keyword evidence="3" id="KW-1185">Reference proteome</keyword>
<dbReference type="SUPFAM" id="SSF50475">
    <property type="entry name" value="FMN-binding split barrel"/>
    <property type="match status" value="1"/>
</dbReference>
<dbReference type="eggNOG" id="COG3576">
    <property type="taxonomic scope" value="Bacteria"/>
</dbReference>
<dbReference type="Proteomes" id="UP000004095">
    <property type="component" value="Unassembled WGS sequence"/>
</dbReference>
<protein>
    <submittedName>
        <fullName evidence="2">Pyridoxamine 5'-phosphate oxidase family</fullName>
    </submittedName>
</protein>
<dbReference type="InterPro" id="IPR011576">
    <property type="entry name" value="Pyridox_Oxase_N"/>
</dbReference>